<proteinExistence type="inferred from homology"/>
<dbReference type="Ensembl" id="ENSOANT00000003233.2">
    <property type="protein sequence ID" value="ENSOANP00000003232.2"/>
    <property type="gene ID" value="ENSOANG00000002039.2"/>
</dbReference>
<feature type="transmembrane region" description="Helical" evidence="11">
    <location>
        <begin position="89"/>
        <end position="113"/>
    </location>
</feature>
<evidence type="ECO:0000256" key="10">
    <source>
        <dbReference type="ARBA" id="ARBA00023224"/>
    </source>
</evidence>
<accession>F7BGL0</accession>
<protein>
    <recommendedName>
        <fullName evidence="11">Vomeronasal type-1 receptor</fullName>
    </recommendedName>
</protein>
<dbReference type="GO" id="GO:0005886">
    <property type="term" value="C:plasma membrane"/>
    <property type="evidence" value="ECO:0000318"/>
    <property type="project" value="GO_Central"/>
</dbReference>
<keyword evidence="6 11" id="KW-1133">Transmembrane helix</keyword>
<reference evidence="13" key="1">
    <citation type="submission" date="2025-08" db="UniProtKB">
        <authorList>
            <consortium name="Ensembl"/>
        </authorList>
    </citation>
    <scope>IDENTIFICATION</scope>
    <source>
        <strain evidence="13">Glennie</strain>
    </source>
</reference>
<dbReference type="GO" id="GO:0016503">
    <property type="term" value="F:pheromone receptor activity"/>
    <property type="evidence" value="ECO:0007669"/>
    <property type="project" value="InterPro"/>
</dbReference>
<keyword evidence="10 11" id="KW-0807">Transducer</keyword>
<dbReference type="OMA" id="SIDWHAL"/>
<dbReference type="InterPro" id="IPR017452">
    <property type="entry name" value="GPCR_Rhodpsn_7TM"/>
</dbReference>
<feature type="transmembrane region" description="Helical" evidence="11">
    <location>
        <begin position="133"/>
        <end position="150"/>
    </location>
</feature>
<evidence type="ECO:0000259" key="12">
    <source>
        <dbReference type="PROSITE" id="PS50262"/>
    </source>
</evidence>
<sequence>YKMESLLLTTKLGEGGIVMLLSMSTGISGNVFLLCIHLASRSPWLNSSDLILAHLALANTTIFLTRGIPDTFSGWEWRIFLGNVGCKTLLYLYRVARGLTICSSCLLSIFQAVTISPRTPRWARIKTRFPNSVVPFCLLSWVLNLLIYISESIGLRGAKNSSTVSISLDLKYCSLVIGGTKPALVISAMILLQDLFFIGLMSVARGYMVWVLHRHHRKVQHLHTSVRSPRMISEVRTAKRVMALVTLLILHYG</sequence>
<keyword evidence="8 11" id="KW-0472">Membrane</keyword>
<dbReference type="InterPro" id="IPR004072">
    <property type="entry name" value="Vmron_rcpt_1"/>
</dbReference>
<evidence type="ECO:0000256" key="4">
    <source>
        <dbReference type="ARBA" id="ARBA00022507"/>
    </source>
</evidence>
<keyword evidence="7 11" id="KW-0297">G-protein coupled receptor</keyword>
<keyword evidence="3 11" id="KW-1003">Cell membrane</keyword>
<reference evidence="13" key="2">
    <citation type="submission" date="2025-09" db="UniProtKB">
        <authorList>
            <consortium name="Ensembl"/>
        </authorList>
    </citation>
    <scope>IDENTIFICATION</scope>
    <source>
        <strain evidence="13">Glennie</strain>
    </source>
</reference>
<evidence type="ECO:0000256" key="3">
    <source>
        <dbReference type="ARBA" id="ARBA00022475"/>
    </source>
</evidence>
<evidence type="ECO:0000256" key="9">
    <source>
        <dbReference type="ARBA" id="ARBA00023170"/>
    </source>
</evidence>
<dbReference type="GeneTree" id="ENSGT01030000234553"/>
<dbReference type="AlphaFoldDB" id="F7BGL0"/>
<dbReference type="PANTHER" id="PTHR24062">
    <property type="entry name" value="VOMERONASAL TYPE-1 RECEPTOR"/>
    <property type="match status" value="1"/>
</dbReference>
<dbReference type="HOGENOM" id="CLU_058641_3_0_1"/>
<dbReference type="SUPFAM" id="SSF81321">
    <property type="entry name" value="Family A G protein-coupled receptor-like"/>
    <property type="match status" value="1"/>
</dbReference>
<dbReference type="InParanoid" id="F7BGL0"/>
<dbReference type="Pfam" id="PF03402">
    <property type="entry name" value="V1R"/>
    <property type="match status" value="1"/>
</dbReference>
<feature type="domain" description="G-protein coupled receptors family 1 profile" evidence="12">
    <location>
        <begin position="29"/>
        <end position="253"/>
    </location>
</feature>
<feature type="transmembrane region" description="Helical" evidence="11">
    <location>
        <begin position="184"/>
        <end position="208"/>
    </location>
</feature>
<keyword evidence="4 11" id="KW-0589">Pheromone response</keyword>
<evidence type="ECO:0000256" key="6">
    <source>
        <dbReference type="ARBA" id="ARBA00022989"/>
    </source>
</evidence>
<dbReference type="FunFam" id="1.20.1070.10:FF:000471">
    <property type="entry name" value="Vomeronasal type-1 receptor"/>
    <property type="match status" value="1"/>
</dbReference>
<keyword evidence="9 11" id="KW-0675">Receptor</keyword>
<keyword evidence="14" id="KW-1185">Reference proteome</keyword>
<dbReference type="GO" id="GO:0019236">
    <property type="term" value="P:response to pheromone"/>
    <property type="evidence" value="ECO:0007669"/>
    <property type="project" value="UniProtKB-KW"/>
</dbReference>
<dbReference type="GO" id="GO:0007606">
    <property type="term" value="P:sensory perception of chemical stimulus"/>
    <property type="evidence" value="ECO:0007669"/>
    <property type="project" value="UniProtKB-ARBA"/>
</dbReference>
<evidence type="ECO:0000256" key="1">
    <source>
        <dbReference type="ARBA" id="ARBA00004651"/>
    </source>
</evidence>
<evidence type="ECO:0000256" key="8">
    <source>
        <dbReference type="ARBA" id="ARBA00023136"/>
    </source>
</evidence>
<name>F7BGL0_ORNAN</name>
<evidence type="ECO:0000256" key="2">
    <source>
        <dbReference type="ARBA" id="ARBA00010663"/>
    </source>
</evidence>
<dbReference type="PROSITE" id="PS50262">
    <property type="entry name" value="G_PROTEIN_RECEP_F1_2"/>
    <property type="match status" value="1"/>
</dbReference>
<keyword evidence="5 11" id="KW-0812">Transmembrane</keyword>
<evidence type="ECO:0000313" key="14">
    <source>
        <dbReference type="Proteomes" id="UP000002279"/>
    </source>
</evidence>
<comment type="similarity">
    <text evidence="2 11">Belongs to the G-protein coupled receptor 1 family.</text>
</comment>
<feature type="transmembrane region" description="Helical" evidence="11">
    <location>
        <begin position="16"/>
        <end position="38"/>
    </location>
</feature>
<organism evidence="13 14">
    <name type="scientific">Ornithorhynchus anatinus</name>
    <name type="common">Duckbill platypus</name>
    <dbReference type="NCBI Taxonomy" id="9258"/>
    <lineage>
        <taxon>Eukaryota</taxon>
        <taxon>Metazoa</taxon>
        <taxon>Chordata</taxon>
        <taxon>Craniata</taxon>
        <taxon>Vertebrata</taxon>
        <taxon>Euteleostomi</taxon>
        <taxon>Mammalia</taxon>
        <taxon>Monotremata</taxon>
        <taxon>Ornithorhynchidae</taxon>
        <taxon>Ornithorhynchus</taxon>
    </lineage>
</organism>
<dbReference type="Proteomes" id="UP000002279">
    <property type="component" value="Unplaced"/>
</dbReference>
<dbReference type="GO" id="GO:0005550">
    <property type="term" value="F:pheromone binding"/>
    <property type="evidence" value="ECO:0000318"/>
    <property type="project" value="GO_Central"/>
</dbReference>
<evidence type="ECO:0000313" key="13">
    <source>
        <dbReference type="Ensembl" id="ENSOANP00000003232.2"/>
    </source>
</evidence>
<feature type="transmembrane region" description="Helical" evidence="11">
    <location>
        <begin position="50"/>
        <end position="69"/>
    </location>
</feature>
<evidence type="ECO:0000256" key="11">
    <source>
        <dbReference type="RuleBase" id="RU364061"/>
    </source>
</evidence>
<comment type="subcellular location">
    <subcellularLocation>
        <location evidence="1 11">Cell membrane</location>
        <topology evidence="1 11">Multi-pass membrane protein</topology>
    </subcellularLocation>
</comment>
<evidence type="ECO:0000256" key="5">
    <source>
        <dbReference type="ARBA" id="ARBA00022692"/>
    </source>
</evidence>
<dbReference type="Gene3D" id="1.20.1070.10">
    <property type="entry name" value="Rhodopsin 7-helix transmembrane proteins"/>
    <property type="match status" value="1"/>
</dbReference>
<evidence type="ECO:0000256" key="7">
    <source>
        <dbReference type="ARBA" id="ARBA00023040"/>
    </source>
</evidence>